<reference evidence="1" key="1">
    <citation type="submission" date="2023-03" db="EMBL/GenBank/DDBJ databases">
        <authorList>
            <person name="Julca I."/>
        </authorList>
    </citation>
    <scope>NUCLEOTIDE SEQUENCE</scope>
</reference>
<gene>
    <name evidence="1" type="ORF">OLC1_LOCUS12532</name>
</gene>
<dbReference type="AlphaFoldDB" id="A0AAV1D652"/>
<keyword evidence="2" id="KW-1185">Reference proteome</keyword>
<evidence type="ECO:0000313" key="2">
    <source>
        <dbReference type="Proteomes" id="UP001161247"/>
    </source>
</evidence>
<protein>
    <submittedName>
        <fullName evidence="1">OLC1v1001797C1</fullName>
    </submittedName>
</protein>
<accession>A0AAV1D652</accession>
<dbReference type="Proteomes" id="UP001161247">
    <property type="component" value="Chromosome 4"/>
</dbReference>
<proteinExistence type="predicted"/>
<organism evidence="1 2">
    <name type="scientific">Oldenlandia corymbosa var. corymbosa</name>
    <dbReference type="NCBI Taxonomy" id="529605"/>
    <lineage>
        <taxon>Eukaryota</taxon>
        <taxon>Viridiplantae</taxon>
        <taxon>Streptophyta</taxon>
        <taxon>Embryophyta</taxon>
        <taxon>Tracheophyta</taxon>
        <taxon>Spermatophyta</taxon>
        <taxon>Magnoliopsida</taxon>
        <taxon>eudicotyledons</taxon>
        <taxon>Gunneridae</taxon>
        <taxon>Pentapetalae</taxon>
        <taxon>asterids</taxon>
        <taxon>lamiids</taxon>
        <taxon>Gentianales</taxon>
        <taxon>Rubiaceae</taxon>
        <taxon>Rubioideae</taxon>
        <taxon>Spermacoceae</taxon>
        <taxon>Hedyotis-Oldenlandia complex</taxon>
        <taxon>Oldenlandia</taxon>
    </lineage>
</organism>
<dbReference type="EMBL" id="OX459121">
    <property type="protein sequence ID" value="CAI9103334.1"/>
    <property type="molecule type" value="Genomic_DNA"/>
</dbReference>
<name>A0AAV1D652_OLDCO</name>
<sequence length="217" mass="23667">MASAEGICIFEVNEDILCSTLVAEMLQSCTYEVLMNGGRPLEALSIICANRDSIKVVITNAQRVEGIWASDVLHYVKNSLNLPISFMSPDNNNLNLEEYTFGVYLLKSFNNVDIDDLLRSASLKDEVSLFPQLPSSSQQVVSSTERIAAPSDGSKQIMNGTHIALPLAIDDRINNTNTKITVPVPVNQNSTREIITAPSPITKTLNDGGQPKTATNR</sequence>
<evidence type="ECO:0000313" key="1">
    <source>
        <dbReference type="EMBL" id="CAI9103334.1"/>
    </source>
</evidence>